<keyword evidence="2" id="KW-0614">Plasmid</keyword>
<evidence type="ECO:0000313" key="2">
    <source>
        <dbReference type="EMBL" id="BBG20684.1"/>
    </source>
</evidence>
<dbReference type="KEGG" id="arev:RVR_P164"/>
<feature type="compositionally biased region" description="Polar residues" evidence="1">
    <location>
        <begin position="363"/>
        <end position="396"/>
    </location>
</feature>
<gene>
    <name evidence="2" type="ORF">RVR_P164</name>
</gene>
<proteinExistence type="predicted"/>
<evidence type="ECO:0000256" key="1">
    <source>
        <dbReference type="SAM" id="MobiDB-lite"/>
    </source>
</evidence>
<dbReference type="AlphaFoldDB" id="A0A7U3VUD4"/>
<accession>A0A7U3VUD4</accession>
<organism evidence="2 3">
    <name type="scientific">Actinacidiphila reveromycinica</name>
    <dbReference type="NCBI Taxonomy" id="659352"/>
    <lineage>
        <taxon>Bacteria</taxon>
        <taxon>Bacillati</taxon>
        <taxon>Actinomycetota</taxon>
        <taxon>Actinomycetes</taxon>
        <taxon>Kitasatosporales</taxon>
        <taxon>Streptomycetaceae</taxon>
        <taxon>Actinacidiphila</taxon>
    </lineage>
</organism>
<feature type="region of interest" description="Disordered" evidence="1">
    <location>
        <begin position="251"/>
        <end position="283"/>
    </location>
</feature>
<feature type="compositionally biased region" description="Basic and acidic residues" evidence="1">
    <location>
        <begin position="251"/>
        <end position="261"/>
    </location>
</feature>
<sequence length="396" mass="41515">MTLEPGRPSEPAHGYHRIATERHFRYLELEQGAFTTKWATVDACCQFCGTDTGLVLILDETLHSHVLVLCPLGCDPLADLRIDRQHFITYSRLRGYADPNPDLLWIIDAGFGEEPPPPPDIAHDLIAGWGYAAKKGGRAVKAEVKGAIRSRRRTAAKAARNAAYAPVAAVLRTAWGWQAGPTPTPPPRPRPAPKPPKTPPVSAYRKALGVDAPKRGPKCLVCQDTGRITAPGISIPCTECAGPAAAAMAAAERRAERARQGKDRRRTRPSPATTTGPGLVNTGTVNGSVQVAGVSAHSVQISGNQAVIDGQPVSINDPRVKKAKADAAKAVGGATRRAKAAGAGGSRSTVTVNGRQAPEGHSTDANGNSIYVNTGVANTGRISGDVTSTTSPEPTT</sequence>
<dbReference type="Proteomes" id="UP000595703">
    <property type="component" value="Plasmid pRVR1"/>
</dbReference>
<dbReference type="EMBL" id="AP018366">
    <property type="protein sequence ID" value="BBG20684.1"/>
    <property type="molecule type" value="Genomic_DNA"/>
</dbReference>
<dbReference type="RefSeq" id="WP_202239820.1">
    <property type="nucleotide sequence ID" value="NZ_AP018366.1"/>
</dbReference>
<geneLocation type="plasmid" evidence="2 3">
    <name>pRVR1</name>
</geneLocation>
<reference evidence="2 3" key="1">
    <citation type="journal article" date="2020" name="Sci. Rep.">
        <title>beta-carboline chemical signals induce reveromycin production through a LuxR family regulator in Streptomyces sp. SN-593.</title>
        <authorList>
            <person name="Panthee S."/>
            <person name="Kito N."/>
            <person name="Hayashi T."/>
            <person name="Shimizu T."/>
            <person name="Ishikawa J."/>
            <person name="Hamamoto H."/>
            <person name="Osada H."/>
            <person name="Takahashi S."/>
        </authorList>
    </citation>
    <scope>NUCLEOTIDE SEQUENCE [LARGE SCALE GENOMIC DNA]</scope>
    <source>
        <strain evidence="2 3">SN-593</strain>
        <plasmid evidence="2 3">pRVR1</plasmid>
    </source>
</reference>
<feature type="region of interest" description="Disordered" evidence="1">
    <location>
        <begin position="178"/>
        <end position="201"/>
    </location>
</feature>
<keyword evidence="3" id="KW-1185">Reference proteome</keyword>
<feature type="compositionally biased region" description="Pro residues" evidence="1">
    <location>
        <begin position="182"/>
        <end position="199"/>
    </location>
</feature>
<feature type="region of interest" description="Disordered" evidence="1">
    <location>
        <begin position="338"/>
        <end position="396"/>
    </location>
</feature>
<protein>
    <submittedName>
        <fullName evidence="2">Uncharacterized protein</fullName>
    </submittedName>
</protein>
<name>A0A7U3VUD4_9ACTN</name>
<evidence type="ECO:0000313" key="3">
    <source>
        <dbReference type="Proteomes" id="UP000595703"/>
    </source>
</evidence>